<evidence type="ECO:0000256" key="1">
    <source>
        <dbReference type="SAM" id="MobiDB-lite"/>
    </source>
</evidence>
<evidence type="ECO:0000313" key="2">
    <source>
        <dbReference type="EnsemblFungi" id="FOXG_14184P0"/>
    </source>
</evidence>
<feature type="compositionally biased region" description="Basic residues" evidence="1">
    <location>
        <begin position="59"/>
        <end position="71"/>
    </location>
</feature>
<dbReference type="EnsemblFungi" id="FOXG_14184T0">
    <property type="protein sequence ID" value="FOXG_14184P0"/>
    <property type="gene ID" value="FOXG_14184"/>
</dbReference>
<sequence length="214" mass="24260">MSNEQGRLMSKRLAAAAATDYEHDDDFSFVRKSKRIKTDVTDEPKPEAVPEPKAEPVKKSAKGRPVAKQRAAKAPTTNGTSKDYKMRRRLGKQYENHRLSNRLSSPKARLGLLFYQALICWIHTKARSEDSWRTRQHHSTLFGLGQNQGCGLFSRHSSFRSTNLPTTFTSSSSGFCLQAKKRIRSLVLAPYDFDNVRSGRRRAQEPGTCQPSRF</sequence>
<dbReference type="Proteomes" id="UP000002489">
    <property type="component" value="Unassembled WGS sequence"/>
</dbReference>
<accession>A0A0D2YD02</accession>
<protein>
    <submittedName>
        <fullName evidence="2">Uncharacterized protein</fullName>
    </submittedName>
</protein>
<organism evidence="2 3">
    <name type="scientific">Fusarium oxysporum (strain Fo5176)</name>
    <name type="common">Fusarium vascular wilt</name>
    <dbReference type="NCBI Taxonomy" id="660025"/>
    <lineage>
        <taxon>Eukaryota</taxon>
        <taxon>Fungi</taxon>
        <taxon>Dikarya</taxon>
        <taxon>Ascomycota</taxon>
        <taxon>Pezizomycotina</taxon>
        <taxon>Sordariomycetes</taxon>
        <taxon>Hypocreomycetidae</taxon>
        <taxon>Hypocreales</taxon>
        <taxon>Nectriaceae</taxon>
        <taxon>Fusarium</taxon>
        <taxon>Fusarium oxysporum species complex</taxon>
    </lineage>
</organism>
<evidence type="ECO:0000313" key="3">
    <source>
        <dbReference type="Proteomes" id="UP000002489"/>
    </source>
</evidence>
<reference evidence="3" key="1">
    <citation type="journal article" date="2012" name="Mol. Plant Microbe Interact.">
        <title>A highly conserved effector in Fusarium oxysporum is required for full virulence on Arabidopsis.</title>
        <authorList>
            <person name="Thatcher L.F."/>
            <person name="Gardiner D.M."/>
            <person name="Kazan K."/>
            <person name="Manners J."/>
        </authorList>
    </citation>
    <scope>NUCLEOTIDE SEQUENCE [LARGE SCALE GENOMIC DNA]</scope>
    <source>
        <strain evidence="3">Fo5176</strain>
    </source>
</reference>
<feature type="compositionally biased region" description="Basic and acidic residues" evidence="1">
    <location>
        <begin position="36"/>
        <end position="58"/>
    </location>
</feature>
<feature type="region of interest" description="Disordered" evidence="1">
    <location>
        <begin position="32"/>
        <end position="86"/>
    </location>
</feature>
<name>A0A0D2YD02_FUSOF</name>
<dbReference type="AlphaFoldDB" id="A0A0D2YD02"/>
<proteinExistence type="predicted"/>
<reference evidence="2" key="2">
    <citation type="submission" date="2025-08" db="UniProtKB">
        <authorList>
            <consortium name="EnsemblFungi"/>
        </authorList>
    </citation>
    <scope>IDENTIFICATION</scope>
    <source>
        <strain evidence="2">4287 / CBS 123668 / FGSC 9935 / NRRL 34936</strain>
    </source>
</reference>
<dbReference type="STRING" id="426428.A0A0D2YD02"/>